<organism evidence="1 2">
    <name type="scientific">Cucurbita moschata</name>
    <name type="common">Winter crookneck squash</name>
    <name type="synonym">Cucurbita pepo var. moschata</name>
    <dbReference type="NCBI Taxonomy" id="3662"/>
    <lineage>
        <taxon>Eukaryota</taxon>
        <taxon>Viridiplantae</taxon>
        <taxon>Streptophyta</taxon>
        <taxon>Embryophyta</taxon>
        <taxon>Tracheophyta</taxon>
        <taxon>Spermatophyta</taxon>
        <taxon>Magnoliopsida</taxon>
        <taxon>eudicotyledons</taxon>
        <taxon>Gunneridae</taxon>
        <taxon>Pentapetalae</taxon>
        <taxon>rosids</taxon>
        <taxon>fabids</taxon>
        <taxon>Cucurbitales</taxon>
        <taxon>Cucurbitaceae</taxon>
        <taxon>Cucurbiteae</taxon>
        <taxon>Cucurbita</taxon>
    </lineage>
</organism>
<dbReference type="RefSeq" id="XP_022939541.1">
    <property type="nucleotide sequence ID" value="XM_023083773.1"/>
</dbReference>
<proteinExistence type="predicted"/>
<dbReference type="GeneID" id="111445418"/>
<name>A0A6J1FG75_CUCMO</name>
<evidence type="ECO:0000313" key="2">
    <source>
        <dbReference type="RefSeq" id="XP_022939541.1"/>
    </source>
</evidence>
<dbReference type="AlphaFoldDB" id="A0A6J1FG75"/>
<keyword evidence="1" id="KW-1185">Reference proteome</keyword>
<reference evidence="2" key="1">
    <citation type="submission" date="2025-08" db="UniProtKB">
        <authorList>
            <consortium name="RefSeq"/>
        </authorList>
    </citation>
    <scope>IDENTIFICATION</scope>
    <source>
        <tissue evidence="2">Young leaves</tissue>
    </source>
</reference>
<accession>A0A6J1FG75</accession>
<dbReference type="Proteomes" id="UP000504609">
    <property type="component" value="Unplaced"/>
</dbReference>
<evidence type="ECO:0000313" key="1">
    <source>
        <dbReference type="Proteomes" id="UP000504609"/>
    </source>
</evidence>
<gene>
    <name evidence="2" type="primary">LOC111445418</name>
</gene>
<protein>
    <submittedName>
        <fullName evidence="2">Probable tRNA (Guanine(26)-N(2))-dimethyltransferase 2 isoform X1</fullName>
    </submittedName>
</protein>
<dbReference type="KEGG" id="cmos:111445418"/>
<sequence length="131" mass="14961">MGHFLPGAKNHPVKAQPEDQPGIIILAKVLNRAQARKVARFLPNPERHWGSKLRAGRQITSVYISLLDAEAIIGALSHTDYEEPKAQRPKVEDESAPNQRFRFLSREREIKIYRECTRSLSLSIPMISRCF</sequence>